<feature type="transmembrane region" description="Helical" evidence="6">
    <location>
        <begin position="213"/>
        <end position="231"/>
    </location>
</feature>
<dbReference type="GO" id="GO:0042158">
    <property type="term" value="P:lipoprotein biosynthetic process"/>
    <property type="evidence" value="ECO:0007669"/>
    <property type="project" value="InterPro"/>
</dbReference>
<evidence type="ECO:0000256" key="4">
    <source>
        <dbReference type="ARBA" id="ARBA00022989"/>
    </source>
</evidence>
<dbReference type="PANTHER" id="PTHR30589">
    <property type="entry name" value="PROLIPOPROTEIN DIACYLGLYCERYL TRANSFERASE"/>
    <property type="match status" value="1"/>
</dbReference>
<protein>
    <recommendedName>
        <fullName evidence="8">Prolipoprotein diacylglyceryl transferase</fullName>
    </recommendedName>
</protein>
<gene>
    <name evidence="7" type="ORF">METZ01_LOCUS72266</name>
</gene>
<keyword evidence="3 6" id="KW-0812">Transmembrane</keyword>
<evidence type="ECO:0000256" key="5">
    <source>
        <dbReference type="ARBA" id="ARBA00023136"/>
    </source>
</evidence>
<keyword evidence="2" id="KW-0808">Transferase</keyword>
<feature type="transmembrane region" description="Helical" evidence="6">
    <location>
        <begin position="13"/>
        <end position="32"/>
    </location>
</feature>
<dbReference type="Pfam" id="PF01790">
    <property type="entry name" value="LGT"/>
    <property type="match status" value="1"/>
</dbReference>
<feature type="transmembrane region" description="Helical" evidence="6">
    <location>
        <begin position="78"/>
        <end position="103"/>
    </location>
</feature>
<evidence type="ECO:0000256" key="1">
    <source>
        <dbReference type="ARBA" id="ARBA00022475"/>
    </source>
</evidence>
<feature type="transmembrane region" description="Helical" evidence="6">
    <location>
        <begin position="110"/>
        <end position="136"/>
    </location>
</feature>
<sequence length="273" mass="30817">MFPVILEIGPIKIYSFGLMLVTAFYTCYFLLYSEMKRLKYDTEIASDIIFWAAVGGVLGAKIYYLLENLDRTLTDPVGMIFSGSGLVFLGGLVGSTLCVSIILNKRNLSWFVFADLIAPLIMIGYAIGRIGCFLVGDDYGLPSKLPWAVSFPNGLPPTTVSNFSIYYPWVDISELTSGIITVHPTQLYESFAGFLFFMLLWNLRNKINRPGSLFFIYLIIAGVERFFIEFIRTNEKYLFDIFSGAQIISIIMVFIGSYFLLWPITQTSGERNP</sequence>
<dbReference type="GO" id="GO:0005886">
    <property type="term" value="C:plasma membrane"/>
    <property type="evidence" value="ECO:0007669"/>
    <property type="project" value="InterPro"/>
</dbReference>
<organism evidence="7">
    <name type="scientific">marine metagenome</name>
    <dbReference type="NCBI Taxonomy" id="408172"/>
    <lineage>
        <taxon>unclassified sequences</taxon>
        <taxon>metagenomes</taxon>
        <taxon>ecological metagenomes</taxon>
    </lineage>
</organism>
<keyword evidence="4 6" id="KW-1133">Transmembrane helix</keyword>
<feature type="transmembrane region" description="Helical" evidence="6">
    <location>
        <begin position="237"/>
        <end position="261"/>
    </location>
</feature>
<feature type="transmembrane region" description="Helical" evidence="6">
    <location>
        <begin position="44"/>
        <end position="66"/>
    </location>
</feature>
<evidence type="ECO:0000256" key="3">
    <source>
        <dbReference type="ARBA" id="ARBA00022692"/>
    </source>
</evidence>
<dbReference type="AlphaFoldDB" id="A0A381TTQ0"/>
<reference evidence="7" key="1">
    <citation type="submission" date="2018-05" db="EMBL/GenBank/DDBJ databases">
        <authorList>
            <person name="Lanie J.A."/>
            <person name="Ng W.-L."/>
            <person name="Kazmierczak K.M."/>
            <person name="Andrzejewski T.M."/>
            <person name="Davidsen T.M."/>
            <person name="Wayne K.J."/>
            <person name="Tettelin H."/>
            <person name="Glass J.I."/>
            <person name="Rusch D."/>
            <person name="Podicherti R."/>
            <person name="Tsui H.-C.T."/>
            <person name="Winkler M.E."/>
        </authorList>
    </citation>
    <scope>NUCLEOTIDE SEQUENCE</scope>
</reference>
<dbReference type="InterPro" id="IPR001640">
    <property type="entry name" value="Lgt"/>
</dbReference>
<feature type="transmembrane region" description="Helical" evidence="6">
    <location>
        <begin position="185"/>
        <end position="201"/>
    </location>
</feature>
<keyword evidence="5 6" id="KW-0472">Membrane</keyword>
<dbReference type="EMBL" id="UINC01005149">
    <property type="protein sequence ID" value="SVA19412.1"/>
    <property type="molecule type" value="Genomic_DNA"/>
</dbReference>
<dbReference type="HAMAP" id="MF_01147">
    <property type="entry name" value="Lgt"/>
    <property type="match status" value="1"/>
</dbReference>
<dbReference type="NCBIfam" id="TIGR00544">
    <property type="entry name" value="lgt"/>
    <property type="match status" value="1"/>
</dbReference>
<keyword evidence="1" id="KW-1003">Cell membrane</keyword>
<accession>A0A381TTQ0</accession>
<dbReference type="GO" id="GO:0008961">
    <property type="term" value="F:phosphatidylglycerol-prolipoprotein diacylglyceryl transferase activity"/>
    <property type="evidence" value="ECO:0007669"/>
    <property type="project" value="InterPro"/>
</dbReference>
<evidence type="ECO:0000313" key="7">
    <source>
        <dbReference type="EMBL" id="SVA19412.1"/>
    </source>
</evidence>
<evidence type="ECO:0000256" key="2">
    <source>
        <dbReference type="ARBA" id="ARBA00022679"/>
    </source>
</evidence>
<name>A0A381TTQ0_9ZZZZ</name>
<dbReference type="PANTHER" id="PTHR30589:SF0">
    <property type="entry name" value="PHOSPHATIDYLGLYCEROL--PROLIPOPROTEIN DIACYLGLYCERYL TRANSFERASE"/>
    <property type="match status" value="1"/>
</dbReference>
<evidence type="ECO:0008006" key="8">
    <source>
        <dbReference type="Google" id="ProtNLM"/>
    </source>
</evidence>
<evidence type="ECO:0000256" key="6">
    <source>
        <dbReference type="SAM" id="Phobius"/>
    </source>
</evidence>
<proteinExistence type="inferred from homology"/>